<dbReference type="PANTHER" id="PTHR21500:SF0">
    <property type="entry name" value="TUBULIN-SPECIFIC CHAPERONE A"/>
    <property type="match status" value="1"/>
</dbReference>
<dbReference type="GO" id="GO:0007023">
    <property type="term" value="P:post-chaperonin tubulin folding pathway"/>
    <property type="evidence" value="ECO:0007669"/>
    <property type="project" value="UniProtKB-UniRule"/>
</dbReference>
<evidence type="ECO:0000256" key="3">
    <source>
        <dbReference type="RuleBase" id="RU364030"/>
    </source>
</evidence>
<evidence type="ECO:0000256" key="1">
    <source>
        <dbReference type="ARBA" id="ARBA00006806"/>
    </source>
</evidence>
<dbReference type="GO" id="GO:0048487">
    <property type="term" value="F:beta-tubulin binding"/>
    <property type="evidence" value="ECO:0007669"/>
    <property type="project" value="InterPro"/>
</dbReference>
<keyword evidence="2 3" id="KW-0143">Chaperone</keyword>
<comment type="caution">
    <text evidence="5">The sequence shown here is derived from an EMBL/GenBank/DDBJ whole genome shotgun (WGS) entry which is preliminary data.</text>
</comment>
<name>A0A6A5BS69_NAEFO</name>
<keyword evidence="3" id="KW-0493">Microtubule</keyword>
<keyword evidence="6" id="KW-1185">Reference proteome</keyword>
<proteinExistence type="inferred from homology"/>
<accession>A0A6A5BS69</accession>
<feature type="coiled-coil region" evidence="4">
    <location>
        <begin position="23"/>
        <end position="63"/>
    </location>
</feature>
<keyword evidence="3" id="KW-0206">Cytoskeleton</keyword>
<dbReference type="Proteomes" id="UP000444721">
    <property type="component" value="Unassembled WGS sequence"/>
</dbReference>
<dbReference type="EMBL" id="VFQX01000041">
    <property type="protein sequence ID" value="KAF0976265.1"/>
    <property type="molecule type" value="Genomic_DNA"/>
</dbReference>
<dbReference type="VEuPathDB" id="AmoebaDB:NfTy_086410"/>
<reference evidence="5 6" key="1">
    <citation type="journal article" date="2019" name="Sci. Rep.">
        <title>Nanopore sequencing improves the draft genome of the human pathogenic amoeba Naegleria fowleri.</title>
        <authorList>
            <person name="Liechti N."/>
            <person name="Schurch N."/>
            <person name="Bruggmann R."/>
            <person name="Wittwer M."/>
        </authorList>
    </citation>
    <scope>NUCLEOTIDE SEQUENCE [LARGE SCALE GENOMIC DNA]</scope>
    <source>
        <strain evidence="5 6">ATCC 30894</strain>
    </source>
</reference>
<dbReference type="GO" id="GO:0005829">
    <property type="term" value="C:cytosol"/>
    <property type="evidence" value="ECO:0007669"/>
    <property type="project" value="TreeGrafter"/>
</dbReference>
<dbReference type="RefSeq" id="XP_044560978.1">
    <property type="nucleotide sequence ID" value="XM_044708410.1"/>
</dbReference>
<comment type="subunit">
    <text evidence="3">Supercomplex made of cofactors A to E. Cofactors A and D function by capturing and stabilizing tubulin in a quasi-native conformation. Cofactor E binds to the cofactor D-tubulin complex; interaction with cofactor C then causes the release of tubulin polypeptides that are committed to the native state.</text>
</comment>
<dbReference type="AlphaFoldDB" id="A0A6A5BS69"/>
<dbReference type="InterPro" id="IPR004226">
    <property type="entry name" value="TBCA"/>
</dbReference>
<keyword evidence="3" id="KW-0963">Cytoplasm</keyword>
<dbReference type="PANTHER" id="PTHR21500">
    <property type="entry name" value="TUBULIN-SPECIFIC CHAPERONE A"/>
    <property type="match status" value="1"/>
</dbReference>
<evidence type="ECO:0000313" key="5">
    <source>
        <dbReference type="EMBL" id="KAF0976265.1"/>
    </source>
</evidence>
<evidence type="ECO:0000256" key="2">
    <source>
        <dbReference type="ARBA" id="ARBA00023186"/>
    </source>
</evidence>
<evidence type="ECO:0000256" key="4">
    <source>
        <dbReference type="SAM" id="Coils"/>
    </source>
</evidence>
<dbReference type="InterPro" id="IPR036126">
    <property type="entry name" value="TBCA_sf"/>
</dbReference>
<dbReference type="OMA" id="EECEMMI"/>
<dbReference type="Gene3D" id="1.20.58.90">
    <property type="match status" value="1"/>
</dbReference>
<dbReference type="SUPFAM" id="SSF46988">
    <property type="entry name" value="Tubulin chaperone cofactor A"/>
    <property type="match status" value="1"/>
</dbReference>
<organism evidence="5 6">
    <name type="scientific">Naegleria fowleri</name>
    <name type="common">Brain eating amoeba</name>
    <dbReference type="NCBI Taxonomy" id="5763"/>
    <lineage>
        <taxon>Eukaryota</taxon>
        <taxon>Discoba</taxon>
        <taxon>Heterolobosea</taxon>
        <taxon>Tetramitia</taxon>
        <taxon>Eutetramitia</taxon>
        <taxon>Vahlkampfiidae</taxon>
        <taxon>Naegleria</taxon>
    </lineage>
</organism>
<evidence type="ECO:0000313" key="6">
    <source>
        <dbReference type="Proteomes" id="UP000444721"/>
    </source>
</evidence>
<dbReference type="Pfam" id="PF02970">
    <property type="entry name" value="TBCA"/>
    <property type="match status" value="1"/>
</dbReference>
<sequence length="115" mass="13439">MSKQTLQKLKIKTGSCNRCFKEYNLYKVELQKEMERLTSMQNKGEEETKLRQQQNVIEETKQMIPNSQSRLQNAYADLKKFLEEVKDDEALLETTEYKTALTAISQVEESNNVTP</sequence>
<dbReference type="VEuPathDB" id="AmoebaDB:NF0118720"/>
<keyword evidence="4" id="KW-0175">Coiled coil</keyword>
<dbReference type="GO" id="GO:0007021">
    <property type="term" value="P:tubulin complex assembly"/>
    <property type="evidence" value="ECO:0007669"/>
    <property type="project" value="UniProtKB-UniRule"/>
</dbReference>
<protein>
    <recommendedName>
        <fullName evidence="3">Tubulin-specific chaperone A</fullName>
    </recommendedName>
</protein>
<dbReference type="VEuPathDB" id="AmoebaDB:FDP41_004940"/>
<comment type="similarity">
    <text evidence="1 3">Belongs to the TBCA family.</text>
</comment>
<gene>
    <name evidence="5" type="ORF">FDP41_004940</name>
</gene>
<dbReference type="OrthoDB" id="296187at2759"/>
<comment type="subcellular location">
    <subcellularLocation>
        <location evidence="3">Cytoplasm</location>
        <location evidence="3">Cytoskeleton</location>
    </subcellularLocation>
</comment>
<dbReference type="GO" id="GO:0005874">
    <property type="term" value="C:microtubule"/>
    <property type="evidence" value="ECO:0007669"/>
    <property type="project" value="UniProtKB-KW"/>
</dbReference>
<dbReference type="GeneID" id="68112158"/>